<keyword evidence="5 11" id="KW-0732">Signal</keyword>
<dbReference type="Pfam" id="PF07715">
    <property type="entry name" value="Plug"/>
    <property type="match status" value="1"/>
</dbReference>
<dbReference type="EMBL" id="CP120682">
    <property type="protein sequence ID" value="WKN38419.1"/>
    <property type="molecule type" value="Genomic_DNA"/>
</dbReference>
<protein>
    <submittedName>
        <fullName evidence="14">TonB-dependent receptor</fullName>
    </submittedName>
</protein>
<dbReference type="AlphaFoldDB" id="A0AA49GR72"/>
<evidence type="ECO:0000256" key="7">
    <source>
        <dbReference type="ARBA" id="ARBA00023136"/>
    </source>
</evidence>
<evidence type="ECO:0000256" key="11">
    <source>
        <dbReference type="SAM" id="SignalP"/>
    </source>
</evidence>
<dbReference type="GO" id="GO:0044718">
    <property type="term" value="P:siderophore transmembrane transport"/>
    <property type="evidence" value="ECO:0007669"/>
    <property type="project" value="TreeGrafter"/>
</dbReference>
<evidence type="ECO:0000256" key="9">
    <source>
        <dbReference type="ARBA" id="ARBA00023237"/>
    </source>
</evidence>
<comment type="subcellular location">
    <subcellularLocation>
        <location evidence="1">Cell outer membrane</location>
        <topology evidence="1">Multi-pass membrane protein</topology>
    </subcellularLocation>
</comment>
<feature type="chain" id="PRO_5041423935" evidence="11">
    <location>
        <begin position="25"/>
        <end position="937"/>
    </location>
</feature>
<dbReference type="GO" id="GO:0015344">
    <property type="term" value="F:siderophore uptake transmembrane transporter activity"/>
    <property type="evidence" value="ECO:0007669"/>
    <property type="project" value="TreeGrafter"/>
</dbReference>
<dbReference type="PANTHER" id="PTHR30069:SF29">
    <property type="entry name" value="HEMOGLOBIN AND HEMOGLOBIN-HAPTOGLOBIN-BINDING PROTEIN 1-RELATED"/>
    <property type="match status" value="1"/>
</dbReference>
<evidence type="ECO:0000256" key="2">
    <source>
        <dbReference type="ARBA" id="ARBA00022448"/>
    </source>
</evidence>
<dbReference type="Gene3D" id="2.60.40.1120">
    <property type="entry name" value="Carboxypeptidase-like, regulatory domain"/>
    <property type="match status" value="1"/>
</dbReference>
<sequence length="937" mass="105301">MKNILSLLLLLYLIPLVSPSTVQAQSSLIKVSGKVKDQETGDPLIGVSVAVKNTVTGTITDTDGNFSFNTKVSFPFTLLISYVGYEPEEFLVKDLTSDIYVEMKTQTLLINEVVVTASRVEERISKSPVAVEKLDIRAIKETPSPNFFDAMESVKGVQMTTLSLGFKVPNTRGFANTTNARFLQMVDGADTQAPGLGVSIANTVGPTELDIESIEITPGASSALYGMNALNGISNLITKSPFLYQGLSLYQRTGVNHVDGIDHTPSLFSESAVRYAKAFNNRVAFKINVGYLKGTDWVADSRRELNPEANASVGLLGSDNPASDPLNSYGNESANRRNLTLADGKRYEVRRTGYYEKYLVNNDYGVENLKFDAALHYKITENIEASYAYRIGTSDANYQRGNRIRLDNYLIQQHKAEVKGSNYLLRGYLVIENTEDSYNLRPMGENMDRAFKADDAWYADYQTAFNQQYDQGVPVAESHRQARDFADAGRFQQGTATFDNKLDELAHINNWDVGAQLLMEHQFYHVEGQYDFQDRIRWMDVLVGADYRDFLIKPEGNSFANPNGDDPLATLHNAKYGAFAQGTKTLLDEKLKLVASVRLDKNQYYEAKINPRFAGVYTFKQIHNFRASYQNGYRFPTLFEGFSTVNNGGVIRFGGIDIMSRNLRLFENSYLRSSVDAFQAAVTGDINNAGKTREQAILDNQGLLARNTYTYLVPEEINAFDLGYKASLWNNRVFIDADFYYNVYNNFIDQIEIAVPNEGAIGELVNGVDPTIFEVEDRTRHTRYRMWTNSKSTYYNYGSSLGVFYNFYKKYSLSTNVSYAKLDKIDGKDSGLETPFNTPEYIVNVTFGNRELFKNVGFNMAWRWQDAFVWRAPLADGLVPAYHTFDAQVTAKIPSLLATAKLGGSNIFNQRYYQYEGGPTIGAMYYLALTFDGLLMK</sequence>
<gene>
    <name evidence="14" type="ORF">K4G66_06855</name>
</gene>
<dbReference type="SUPFAM" id="SSF56935">
    <property type="entry name" value="Porins"/>
    <property type="match status" value="1"/>
</dbReference>
<dbReference type="GO" id="GO:0009279">
    <property type="term" value="C:cell outer membrane"/>
    <property type="evidence" value="ECO:0007669"/>
    <property type="project" value="UniProtKB-SubCell"/>
</dbReference>
<reference evidence="14" key="1">
    <citation type="journal article" date="2023" name="Comput. Struct. Biotechnol. J.">
        <title>Discovery of a novel marine Bacteroidetes with a rich repertoire of carbohydrate-active enzymes.</title>
        <authorList>
            <person name="Chen B."/>
            <person name="Liu G."/>
            <person name="Chen Q."/>
            <person name="Wang H."/>
            <person name="Liu L."/>
            <person name="Tang K."/>
        </authorList>
    </citation>
    <scope>NUCLEOTIDE SEQUENCE</scope>
    <source>
        <strain evidence="14">TK19036</strain>
    </source>
</reference>
<dbReference type="Gene3D" id="2.170.130.10">
    <property type="entry name" value="TonB-dependent receptor, plug domain"/>
    <property type="match status" value="1"/>
</dbReference>
<dbReference type="InterPro" id="IPR037066">
    <property type="entry name" value="Plug_dom_sf"/>
</dbReference>
<evidence type="ECO:0000256" key="4">
    <source>
        <dbReference type="ARBA" id="ARBA00022692"/>
    </source>
</evidence>
<proteinExistence type="inferred from homology"/>
<keyword evidence="8 14" id="KW-0675">Receptor</keyword>
<dbReference type="Pfam" id="PF13715">
    <property type="entry name" value="CarbopepD_reg_2"/>
    <property type="match status" value="1"/>
</dbReference>
<keyword evidence="2" id="KW-0813">Transport</keyword>
<evidence type="ECO:0000256" key="10">
    <source>
        <dbReference type="RuleBase" id="RU003357"/>
    </source>
</evidence>
<keyword evidence="7 10" id="KW-0472">Membrane</keyword>
<comment type="similarity">
    <text evidence="10">Belongs to the TonB-dependent receptor family.</text>
</comment>
<dbReference type="PANTHER" id="PTHR30069">
    <property type="entry name" value="TONB-DEPENDENT OUTER MEMBRANE RECEPTOR"/>
    <property type="match status" value="1"/>
</dbReference>
<organism evidence="14">
    <name type="scientific">Roseihalotalea indica</name>
    <dbReference type="NCBI Taxonomy" id="2867963"/>
    <lineage>
        <taxon>Bacteria</taxon>
        <taxon>Pseudomonadati</taxon>
        <taxon>Bacteroidota</taxon>
        <taxon>Cytophagia</taxon>
        <taxon>Cytophagales</taxon>
        <taxon>Catalimonadaceae</taxon>
        <taxon>Roseihalotalea</taxon>
    </lineage>
</organism>
<dbReference type="InterPro" id="IPR036942">
    <property type="entry name" value="Beta-barrel_TonB_sf"/>
</dbReference>
<dbReference type="InterPro" id="IPR000531">
    <property type="entry name" value="Beta-barrel_TonB"/>
</dbReference>
<dbReference type="SUPFAM" id="SSF49464">
    <property type="entry name" value="Carboxypeptidase regulatory domain-like"/>
    <property type="match status" value="1"/>
</dbReference>
<dbReference type="InterPro" id="IPR012910">
    <property type="entry name" value="Plug_dom"/>
</dbReference>
<evidence type="ECO:0000256" key="5">
    <source>
        <dbReference type="ARBA" id="ARBA00022729"/>
    </source>
</evidence>
<keyword evidence="6 10" id="KW-0798">TonB box</keyword>
<accession>A0AA49GR72</accession>
<keyword evidence="3" id="KW-1134">Transmembrane beta strand</keyword>
<evidence type="ECO:0000256" key="3">
    <source>
        <dbReference type="ARBA" id="ARBA00022452"/>
    </source>
</evidence>
<evidence type="ECO:0000256" key="1">
    <source>
        <dbReference type="ARBA" id="ARBA00004571"/>
    </source>
</evidence>
<evidence type="ECO:0000313" key="14">
    <source>
        <dbReference type="EMBL" id="WKN38419.1"/>
    </source>
</evidence>
<keyword evidence="4" id="KW-0812">Transmembrane</keyword>
<dbReference type="Gene3D" id="2.40.170.20">
    <property type="entry name" value="TonB-dependent receptor, beta-barrel domain"/>
    <property type="match status" value="1"/>
</dbReference>
<evidence type="ECO:0000259" key="13">
    <source>
        <dbReference type="Pfam" id="PF07715"/>
    </source>
</evidence>
<evidence type="ECO:0000259" key="12">
    <source>
        <dbReference type="Pfam" id="PF00593"/>
    </source>
</evidence>
<dbReference type="InterPro" id="IPR039426">
    <property type="entry name" value="TonB-dep_rcpt-like"/>
</dbReference>
<feature type="signal peptide" evidence="11">
    <location>
        <begin position="1"/>
        <end position="24"/>
    </location>
</feature>
<evidence type="ECO:0000256" key="8">
    <source>
        <dbReference type="ARBA" id="ARBA00023170"/>
    </source>
</evidence>
<dbReference type="Pfam" id="PF00593">
    <property type="entry name" value="TonB_dep_Rec_b-barrel"/>
    <property type="match status" value="1"/>
</dbReference>
<dbReference type="InterPro" id="IPR008969">
    <property type="entry name" value="CarboxyPept-like_regulatory"/>
</dbReference>
<reference evidence="14" key="2">
    <citation type="journal article" date="2024" name="Antonie Van Leeuwenhoek">
        <title>Roseihalotalea indica gen. nov., sp. nov., a halophilic Bacteroidetes from mesopelagic Southwest Indian Ocean with higher carbohydrate metabolic potential.</title>
        <authorList>
            <person name="Chen B."/>
            <person name="Zhang M."/>
            <person name="Lin D."/>
            <person name="Ye J."/>
            <person name="Tang K."/>
        </authorList>
    </citation>
    <scope>NUCLEOTIDE SEQUENCE</scope>
    <source>
        <strain evidence="14">TK19036</strain>
    </source>
</reference>
<name>A0AA49GR72_9BACT</name>
<evidence type="ECO:0000256" key="6">
    <source>
        <dbReference type="ARBA" id="ARBA00023077"/>
    </source>
</evidence>
<feature type="domain" description="TonB-dependent receptor plug" evidence="13">
    <location>
        <begin position="125"/>
        <end position="233"/>
    </location>
</feature>
<feature type="domain" description="TonB-dependent receptor-like beta-barrel" evidence="12">
    <location>
        <begin position="415"/>
        <end position="906"/>
    </location>
</feature>
<keyword evidence="9" id="KW-0998">Cell outer membrane</keyword>